<gene>
    <name evidence="1" type="ORF">GCM10011491_14800</name>
</gene>
<reference evidence="1" key="1">
    <citation type="journal article" date="2014" name="Int. J. Syst. Evol. Microbiol.">
        <title>Complete genome sequence of Corynebacterium casei LMG S-19264T (=DSM 44701T), isolated from a smear-ripened cheese.</title>
        <authorList>
            <consortium name="US DOE Joint Genome Institute (JGI-PGF)"/>
            <person name="Walter F."/>
            <person name="Albersmeier A."/>
            <person name="Kalinowski J."/>
            <person name="Ruckert C."/>
        </authorList>
    </citation>
    <scope>NUCLEOTIDE SEQUENCE</scope>
    <source>
        <strain evidence="1">CGMCC 1.15082</strain>
    </source>
</reference>
<dbReference type="EMBL" id="BMHH01000004">
    <property type="protein sequence ID" value="GGA88086.1"/>
    <property type="molecule type" value="Genomic_DNA"/>
</dbReference>
<reference evidence="1" key="2">
    <citation type="submission" date="2020-09" db="EMBL/GenBank/DDBJ databases">
        <authorList>
            <person name="Sun Q."/>
            <person name="Zhou Y."/>
        </authorList>
    </citation>
    <scope>NUCLEOTIDE SEQUENCE</scope>
    <source>
        <strain evidence="1">CGMCC 1.15082</strain>
    </source>
</reference>
<comment type="caution">
    <text evidence="1">The sequence shown here is derived from an EMBL/GenBank/DDBJ whole genome shotgun (WGS) entry which is preliminary data.</text>
</comment>
<organism evidence="1 2">
    <name type="scientific">Brucella endophytica</name>
    <dbReference type="NCBI Taxonomy" id="1963359"/>
    <lineage>
        <taxon>Bacteria</taxon>
        <taxon>Pseudomonadati</taxon>
        <taxon>Pseudomonadota</taxon>
        <taxon>Alphaproteobacteria</taxon>
        <taxon>Hyphomicrobiales</taxon>
        <taxon>Brucellaceae</taxon>
        <taxon>Brucella/Ochrobactrum group</taxon>
        <taxon>Brucella</taxon>
    </lineage>
</organism>
<keyword evidence="2" id="KW-1185">Reference proteome</keyword>
<dbReference type="AlphaFoldDB" id="A0A916S8F6"/>
<sequence length="166" mass="17955">MPASGIIDEPYRFTPGKRTEKNVNDIGVFEDMDGQADTAATGYGDIEIGRALAEAADTVGPFANRHMRAKSPRSAIDDFDQGCQRAATAIGHVRPKKFEYIGRPVRQNGGPDIYLSHVVCLVAQHGERLEQGALHFEEGTGKIYTHQKESVVGAGARLTGSDPNVF</sequence>
<evidence type="ECO:0000313" key="1">
    <source>
        <dbReference type="EMBL" id="GGA88086.1"/>
    </source>
</evidence>
<dbReference type="Proteomes" id="UP000646478">
    <property type="component" value="Unassembled WGS sequence"/>
</dbReference>
<protein>
    <submittedName>
        <fullName evidence="1">Uncharacterized protein</fullName>
    </submittedName>
</protein>
<name>A0A916S8F6_9HYPH</name>
<evidence type="ECO:0000313" key="2">
    <source>
        <dbReference type="Proteomes" id="UP000646478"/>
    </source>
</evidence>
<proteinExistence type="predicted"/>
<accession>A0A916S8F6</accession>